<dbReference type="OrthoDB" id="7477678at2"/>
<dbReference type="AlphaFoldDB" id="A0A1I5S0N5"/>
<gene>
    <name evidence="1" type="ORF">SAMN04488241_104271</name>
</gene>
<protein>
    <submittedName>
        <fullName evidence="1">Uncharacterized protein</fullName>
    </submittedName>
</protein>
<accession>A0A1I5S0N5</accession>
<sequence>MNAHSTIEPVDTIEWNVFKTEANLWRGRMLEHFAAVEHAVTETLIHLGAGSAGKKLPHLAGQRREALRLALASGGGSLGKPALDALVQFQREADHRAFVCHGVGRLLVDQQRQWHLYMTILAPDDTDQEVAWTISKSASEQLVRRLNASSRCVIDRLANFRNAVPAIV</sequence>
<reference evidence="1 2" key="1">
    <citation type="submission" date="2016-10" db="EMBL/GenBank/DDBJ databases">
        <authorList>
            <person name="de Groot N.N."/>
        </authorList>
    </citation>
    <scope>NUCLEOTIDE SEQUENCE [LARGE SCALE GENOMIC DNA]</scope>
    <source>
        <strain evidence="1 2">CGMCC 1.9113</strain>
    </source>
</reference>
<proteinExistence type="predicted"/>
<evidence type="ECO:0000313" key="2">
    <source>
        <dbReference type="Proteomes" id="UP000199586"/>
    </source>
</evidence>
<dbReference type="STRING" id="634430.SAMN04488241_104271"/>
<dbReference type="Proteomes" id="UP000199586">
    <property type="component" value="Unassembled WGS sequence"/>
</dbReference>
<dbReference type="EMBL" id="FOXP01000004">
    <property type="protein sequence ID" value="SFP64300.1"/>
    <property type="molecule type" value="Genomic_DNA"/>
</dbReference>
<evidence type="ECO:0000313" key="1">
    <source>
        <dbReference type="EMBL" id="SFP64300.1"/>
    </source>
</evidence>
<name>A0A1I5S0N5_9SPHN</name>
<dbReference type="RefSeq" id="WP_093332796.1">
    <property type="nucleotide sequence ID" value="NZ_FOXP01000004.1"/>
</dbReference>
<organism evidence="1 2">
    <name type="scientific">Sphingomonas rubra</name>
    <dbReference type="NCBI Taxonomy" id="634430"/>
    <lineage>
        <taxon>Bacteria</taxon>
        <taxon>Pseudomonadati</taxon>
        <taxon>Pseudomonadota</taxon>
        <taxon>Alphaproteobacteria</taxon>
        <taxon>Sphingomonadales</taxon>
        <taxon>Sphingomonadaceae</taxon>
        <taxon>Sphingomonas</taxon>
    </lineage>
</organism>
<keyword evidence="2" id="KW-1185">Reference proteome</keyword>